<evidence type="ECO:0000256" key="8">
    <source>
        <dbReference type="ARBA" id="ARBA00023196"/>
    </source>
</evidence>
<dbReference type="EMBL" id="MNUU01000052">
    <property type="protein sequence ID" value="OIO07282.1"/>
    <property type="molecule type" value="Genomic_DNA"/>
</dbReference>
<dbReference type="InterPro" id="IPR023632">
    <property type="entry name" value="ATP_synth_F1_gsu_CS"/>
</dbReference>
<evidence type="ECO:0000256" key="1">
    <source>
        <dbReference type="ARBA" id="ARBA00003456"/>
    </source>
</evidence>
<evidence type="ECO:0000256" key="2">
    <source>
        <dbReference type="ARBA" id="ARBA00004170"/>
    </source>
</evidence>
<gene>
    <name evidence="10" type="primary">atpG</name>
    <name evidence="11" type="ORF">AUJ27_02820</name>
</gene>
<dbReference type="HAMAP" id="MF_00815">
    <property type="entry name" value="ATP_synth_gamma_bact"/>
    <property type="match status" value="1"/>
</dbReference>
<sequence>MASTKDIQRRIKSIGNTKKITKAMEMVATAKMRRSIEAVLKTRTYANLSWATVLNLSQADNSGEELHPLLVKKDKIKNVGIVLFASNRGLCGGFNTAIVNKVHESIKKHHHKGEPMEAKVEFIIMGKKGLAVNKYYGYNLAADFPKQDAVSEVAEVMPIAKMIINDFLSGKYDKVMVAYTDFINVAKQIPRVKQLLPIDFTADDKYLGIVGEDSRIGISKEFIKAKDEKHLEEKKNKFYYTFEPSPQEVLDKIIPRLIEVQLFQALLESNASEHSARMASMHKATEAAGDLVDELTLYYNKARQASITAEIAEISAGANALK</sequence>
<proteinExistence type="inferred from homology"/>
<dbReference type="Gene3D" id="3.40.1380.10">
    <property type="match status" value="1"/>
</dbReference>
<keyword evidence="7 10" id="KW-0472">Membrane</keyword>
<evidence type="ECO:0000256" key="9">
    <source>
        <dbReference type="ARBA" id="ARBA00023310"/>
    </source>
</evidence>
<protein>
    <recommendedName>
        <fullName evidence="10">ATP synthase gamma chain</fullName>
    </recommendedName>
    <alternativeName>
        <fullName evidence="10">ATP synthase F1 sector gamma subunit</fullName>
    </alternativeName>
    <alternativeName>
        <fullName evidence="10">F-ATPase gamma subunit</fullName>
    </alternativeName>
</protein>
<keyword evidence="9 10" id="KW-0066">ATP synthesis</keyword>
<evidence type="ECO:0000313" key="11">
    <source>
        <dbReference type="EMBL" id="OIO07282.1"/>
    </source>
</evidence>
<dbReference type="NCBIfam" id="TIGR01146">
    <property type="entry name" value="ATPsyn_F1gamma"/>
    <property type="match status" value="1"/>
</dbReference>
<dbReference type="STRING" id="1805146.AUJ27_02820"/>
<evidence type="ECO:0000256" key="10">
    <source>
        <dbReference type="HAMAP-Rule" id="MF_00815"/>
    </source>
</evidence>
<dbReference type="PROSITE" id="PS00153">
    <property type="entry name" value="ATPASE_GAMMA"/>
    <property type="match status" value="1"/>
</dbReference>
<keyword evidence="10" id="KW-1003">Cell membrane</keyword>
<dbReference type="Proteomes" id="UP000183192">
    <property type="component" value="Unassembled WGS sequence"/>
</dbReference>
<dbReference type="PRINTS" id="PR00126">
    <property type="entry name" value="ATPASEGAMMA"/>
</dbReference>
<dbReference type="AlphaFoldDB" id="A0A1J4T669"/>
<comment type="caution">
    <text evidence="11">The sequence shown here is derived from an EMBL/GenBank/DDBJ whole genome shotgun (WGS) entry which is preliminary data.</text>
</comment>
<comment type="similarity">
    <text evidence="3 10">Belongs to the ATPase gamma chain family.</text>
</comment>
<keyword evidence="6 10" id="KW-0406">Ion transport</keyword>
<organism evidence="11 12">
    <name type="scientific">Candidatus Falkowbacteria bacterium CG1_02_37_44</name>
    <dbReference type="NCBI Taxonomy" id="1805146"/>
    <lineage>
        <taxon>Bacteria</taxon>
        <taxon>Candidatus Falkowiibacteriota</taxon>
    </lineage>
</organism>
<evidence type="ECO:0000256" key="7">
    <source>
        <dbReference type="ARBA" id="ARBA00023136"/>
    </source>
</evidence>
<comment type="subcellular location">
    <subcellularLocation>
        <location evidence="10">Cell membrane</location>
        <topology evidence="10">Peripheral membrane protein</topology>
    </subcellularLocation>
    <subcellularLocation>
        <location evidence="2">Membrane</location>
        <topology evidence="2">Peripheral membrane protein</topology>
    </subcellularLocation>
</comment>
<comment type="function">
    <text evidence="1 10">Produces ATP from ADP in the presence of a proton gradient across the membrane. The gamma chain is believed to be important in regulating ATPase activity and the flow of protons through the CF(0) complex.</text>
</comment>
<evidence type="ECO:0000256" key="4">
    <source>
        <dbReference type="ARBA" id="ARBA00022448"/>
    </source>
</evidence>
<dbReference type="GO" id="GO:0045259">
    <property type="term" value="C:proton-transporting ATP synthase complex"/>
    <property type="evidence" value="ECO:0007669"/>
    <property type="project" value="UniProtKB-KW"/>
</dbReference>
<dbReference type="GO" id="GO:0005524">
    <property type="term" value="F:ATP binding"/>
    <property type="evidence" value="ECO:0007669"/>
    <property type="project" value="UniProtKB-UniRule"/>
</dbReference>
<dbReference type="GO" id="GO:0005886">
    <property type="term" value="C:plasma membrane"/>
    <property type="evidence" value="ECO:0007669"/>
    <property type="project" value="UniProtKB-SubCell"/>
</dbReference>
<accession>A0A1J4T669</accession>
<dbReference type="PANTHER" id="PTHR11693">
    <property type="entry name" value="ATP SYNTHASE GAMMA CHAIN"/>
    <property type="match status" value="1"/>
</dbReference>
<dbReference type="PANTHER" id="PTHR11693:SF22">
    <property type="entry name" value="ATP SYNTHASE SUBUNIT GAMMA, MITOCHONDRIAL"/>
    <property type="match status" value="1"/>
</dbReference>
<dbReference type="InterPro" id="IPR000131">
    <property type="entry name" value="ATP_synth_F1_gsu"/>
</dbReference>
<dbReference type="GO" id="GO:0042777">
    <property type="term" value="P:proton motive force-driven plasma membrane ATP synthesis"/>
    <property type="evidence" value="ECO:0007669"/>
    <property type="project" value="UniProtKB-UniRule"/>
</dbReference>
<dbReference type="Gene3D" id="1.10.287.80">
    <property type="entry name" value="ATP synthase, gamma subunit, helix hairpin domain"/>
    <property type="match status" value="2"/>
</dbReference>
<comment type="subunit">
    <text evidence="10">F-type ATPases have 2 components, CF(1) - the catalytic core - and CF(0) - the membrane proton channel. CF(1) has five subunits: alpha(3), beta(3), gamma(1), delta(1), epsilon(1). CF(0) has three main subunits: a, b and c.</text>
</comment>
<dbReference type="CDD" id="cd12151">
    <property type="entry name" value="F1-ATPase_gamma"/>
    <property type="match status" value="1"/>
</dbReference>
<keyword evidence="4 10" id="KW-0813">Transport</keyword>
<reference evidence="11 12" key="1">
    <citation type="journal article" date="2016" name="Environ. Microbiol.">
        <title>Genomic resolution of a cold subsurface aquifer community provides metabolic insights for novel microbes adapted to high CO concentrations.</title>
        <authorList>
            <person name="Probst A.J."/>
            <person name="Castelle C.J."/>
            <person name="Singh A."/>
            <person name="Brown C.T."/>
            <person name="Anantharaman K."/>
            <person name="Sharon I."/>
            <person name="Hug L.A."/>
            <person name="Burstein D."/>
            <person name="Emerson J.B."/>
            <person name="Thomas B.C."/>
            <person name="Banfield J.F."/>
        </authorList>
    </citation>
    <scope>NUCLEOTIDE SEQUENCE [LARGE SCALE GENOMIC DNA]</scope>
    <source>
        <strain evidence="11">CG1_02_37_44</strain>
    </source>
</reference>
<dbReference type="SUPFAM" id="SSF52943">
    <property type="entry name" value="ATP synthase (F1-ATPase), gamma subunit"/>
    <property type="match status" value="1"/>
</dbReference>
<evidence type="ECO:0000256" key="5">
    <source>
        <dbReference type="ARBA" id="ARBA00022781"/>
    </source>
</evidence>
<evidence type="ECO:0000256" key="3">
    <source>
        <dbReference type="ARBA" id="ARBA00007681"/>
    </source>
</evidence>
<evidence type="ECO:0000256" key="6">
    <source>
        <dbReference type="ARBA" id="ARBA00023065"/>
    </source>
</evidence>
<name>A0A1J4T669_9BACT</name>
<evidence type="ECO:0000313" key="12">
    <source>
        <dbReference type="Proteomes" id="UP000183192"/>
    </source>
</evidence>
<dbReference type="Pfam" id="PF00231">
    <property type="entry name" value="ATP-synt"/>
    <property type="match status" value="1"/>
</dbReference>
<keyword evidence="5 10" id="KW-0375">Hydrogen ion transport</keyword>
<keyword evidence="8 10" id="KW-0139">CF(1)</keyword>
<dbReference type="InterPro" id="IPR035968">
    <property type="entry name" value="ATP_synth_F1_ATPase_gsu"/>
</dbReference>
<dbReference type="GO" id="GO:0046933">
    <property type="term" value="F:proton-transporting ATP synthase activity, rotational mechanism"/>
    <property type="evidence" value="ECO:0007669"/>
    <property type="project" value="UniProtKB-UniRule"/>
</dbReference>